<feature type="domain" description="HTH HARE-type" evidence="2">
    <location>
        <begin position="222"/>
        <end position="286"/>
    </location>
</feature>
<dbReference type="PROSITE" id="PS51913">
    <property type="entry name" value="HTH_HARE"/>
    <property type="match status" value="1"/>
</dbReference>
<dbReference type="Pfam" id="PF04545">
    <property type="entry name" value="Sigma70_r4"/>
    <property type="match status" value="1"/>
</dbReference>
<gene>
    <name evidence="3" type="ORF">A3A33_03965</name>
</gene>
<comment type="caution">
    <text evidence="3">The sequence shown here is derived from an EMBL/GenBank/DDBJ whole genome shotgun (WGS) entry which is preliminary data.</text>
</comment>
<evidence type="ECO:0000256" key="1">
    <source>
        <dbReference type="ARBA" id="ARBA00023163"/>
    </source>
</evidence>
<dbReference type="Proteomes" id="UP000179047">
    <property type="component" value="Unassembled WGS sequence"/>
</dbReference>
<dbReference type="InterPro" id="IPR007630">
    <property type="entry name" value="RNA_pol_sigma70_r4"/>
</dbReference>
<sequence length="350" mass="38892">MANEAGPTIKKLIGQLTASLNPRNKEIIFRRFGLKSGHKETLESIGQSHGITRERVRQIEEASLASVREHLAGEAGQKVKSFAMLAKSILEETNGVAREDVLFEKFSGSPKENPTNAGLVFVLTLDGTFKRHLDDDEFRTFWALSADHASAFKADVASFVSALEKNKKPVTGKTVADLARANASIKPMTSEMLATYLAVSKRIGKNVFGEIGLTSWPEIKPRGVRDKSYLVLRRETKPKHFREIAELINASGFSNRRAHVQTVHNELIKDPRFVLVGRGMYGLSEWGYEPGTVKEVIANLLKKEGPMHKDDIVARVLSTRLVKPNTILLGIQDKKLFSQNEKGHIALREA</sequence>
<dbReference type="InterPro" id="IPR036388">
    <property type="entry name" value="WH-like_DNA-bd_sf"/>
</dbReference>
<dbReference type="AlphaFoldDB" id="A0A1F8GRM1"/>
<dbReference type="InterPro" id="IPR007759">
    <property type="entry name" value="Asxl_HARE-HTH"/>
</dbReference>
<dbReference type="SUPFAM" id="SSF88659">
    <property type="entry name" value="Sigma3 and sigma4 domains of RNA polymerase sigma factors"/>
    <property type="match status" value="1"/>
</dbReference>
<dbReference type="GO" id="GO:0003700">
    <property type="term" value="F:DNA-binding transcription factor activity"/>
    <property type="evidence" value="ECO:0007669"/>
    <property type="project" value="InterPro"/>
</dbReference>
<dbReference type="GO" id="GO:0006352">
    <property type="term" value="P:DNA-templated transcription initiation"/>
    <property type="evidence" value="ECO:0007669"/>
    <property type="project" value="InterPro"/>
</dbReference>
<evidence type="ECO:0000313" key="4">
    <source>
        <dbReference type="Proteomes" id="UP000179047"/>
    </source>
</evidence>
<evidence type="ECO:0000259" key="2">
    <source>
        <dbReference type="PROSITE" id="PS51913"/>
    </source>
</evidence>
<dbReference type="PANTHER" id="PTHR30603">
    <property type="entry name" value="RNA POLYMERASE SIGMA FACTOR RPO"/>
    <property type="match status" value="1"/>
</dbReference>
<dbReference type="InterPro" id="IPR050239">
    <property type="entry name" value="Sigma-70_RNA_pol_init_factors"/>
</dbReference>
<dbReference type="PANTHER" id="PTHR30603:SF47">
    <property type="entry name" value="RNA POLYMERASE SIGMA FACTOR SIGD, CHLOROPLASTIC"/>
    <property type="match status" value="1"/>
</dbReference>
<evidence type="ECO:0000313" key="3">
    <source>
        <dbReference type="EMBL" id="OGN28065.1"/>
    </source>
</evidence>
<dbReference type="InterPro" id="IPR013324">
    <property type="entry name" value="RNA_pol_sigma_r3/r4-like"/>
</dbReference>
<proteinExistence type="predicted"/>
<organism evidence="3 4">
    <name type="scientific">Candidatus Yanofskybacteria bacterium RIFCSPLOWO2_01_FULL_49_25</name>
    <dbReference type="NCBI Taxonomy" id="1802701"/>
    <lineage>
        <taxon>Bacteria</taxon>
        <taxon>Candidatus Yanofskyibacteriota</taxon>
    </lineage>
</organism>
<keyword evidence="1" id="KW-0804">Transcription</keyword>
<dbReference type="InterPro" id="IPR038087">
    <property type="entry name" value="RNAP_delta_N_dom_sf"/>
</dbReference>
<dbReference type="Gene3D" id="1.10.10.10">
    <property type="entry name" value="Winged helix-like DNA-binding domain superfamily/Winged helix DNA-binding domain"/>
    <property type="match status" value="1"/>
</dbReference>
<protein>
    <recommendedName>
        <fullName evidence="2">HTH HARE-type domain-containing protein</fullName>
    </recommendedName>
</protein>
<reference evidence="3 4" key="1">
    <citation type="journal article" date="2016" name="Nat. Commun.">
        <title>Thousands of microbial genomes shed light on interconnected biogeochemical processes in an aquifer system.</title>
        <authorList>
            <person name="Anantharaman K."/>
            <person name="Brown C.T."/>
            <person name="Hug L.A."/>
            <person name="Sharon I."/>
            <person name="Castelle C.J."/>
            <person name="Probst A.J."/>
            <person name="Thomas B.C."/>
            <person name="Singh A."/>
            <person name="Wilkins M.J."/>
            <person name="Karaoz U."/>
            <person name="Brodie E.L."/>
            <person name="Williams K.H."/>
            <person name="Hubbard S.S."/>
            <person name="Banfield J.F."/>
        </authorList>
    </citation>
    <scope>NUCLEOTIDE SEQUENCE [LARGE SCALE GENOMIC DNA]</scope>
</reference>
<dbReference type="Gene3D" id="1.10.10.1250">
    <property type="entry name" value="RNA polymerase, subunit delta, N-terminal domain"/>
    <property type="match status" value="1"/>
</dbReference>
<dbReference type="STRING" id="1802701.A3A33_03965"/>
<dbReference type="EMBL" id="MGKP01000024">
    <property type="protein sequence ID" value="OGN28065.1"/>
    <property type="molecule type" value="Genomic_DNA"/>
</dbReference>
<accession>A0A1F8GRM1</accession>
<dbReference type="InterPro" id="IPR000943">
    <property type="entry name" value="RNA_pol_sigma70"/>
</dbReference>
<name>A0A1F8GRM1_9BACT</name>
<dbReference type="PRINTS" id="PR00046">
    <property type="entry name" value="SIGMA70FCT"/>
</dbReference>